<dbReference type="CDD" id="cd11341">
    <property type="entry name" value="AmyAc_Pullulanase_LD-like"/>
    <property type="match status" value="1"/>
</dbReference>
<dbReference type="InterPro" id="IPR013783">
    <property type="entry name" value="Ig-like_fold"/>
</dbReference>
<proteinExistence type="inferred from homology"/>
<dbReference type="CDD" id="cd02860">
    <property type="entry name" value="E_set_Pullulanase"/>
    <property type="match status" value="1"/>
</dbReference>
<accession>A0ABS3Z289</accession>
<dbReference type="InterPro" id="IPR049117">
    <property type="entry name" value="pulA_all-beta"/>
</dbReference>
<dbReference type="InterPro" id="IPR004193">
    <property type="entry name" value="Glyco_hydro_13_N"/>
</dbReference>
<evidence type="ECO:0000313" key="5">
    <source>
        <dbReference type="Proteomes" id="UP000677244"/>
    </source>
</evidence>
<comment type="caution">
    <text evidence="4">The sequence shown here is derived from an EMBL/GenBank/DDBJ whole genome shotgun (WGS) entry which is preliminary data.</text>
</comment>
<dbReference type="Proteomes" id="UP000677244">
    <property type="component" value="Unassembled WGS sequence"/>
</dbReference>
<keyword evidence="2" id="KW-0732">Signal</keyword>
<dbReference type="InterPro" id="IPR006047">
    <property type="entry name" value="GH13_cat_dom"/>
</dbReference>
<comment type="similarity">
    <text evidence="1">Belongs to the glycosyl hydrolase 13 family.</text>
</comment>
<dbReference type="SUPFAM" id="SSF51445">
    <property type="entry name" value="(Trans)glycosidases"/>
    <property type="match status" value="1"/>
</dbReference>
<feature type="domain" description="Glycosyl hydrolase family 13 catalytic" evidence="3">
    <location>
        <begin position="174"/>
        <end position="553"/>
    </location>
</feature>
<protein>
    <submittedName>
        <fullName evidence="4">Type I pullulanase</fullName>
        <ecNumber evidence="4">3.2.1.41</ecNumber>
    </submittedName>
</protein>
<dbReference type="InterPro" id="IPR014756">
    <property type="entry name" value="Ig_E-set"/>
</dbReference>
<dbReference type="InterPro" id="IPR013780">
    <property type="entry name" value="Glyco_hydro_b"/>
</dbReference>
<feature type="signal peptide" evidence="2">
    <location>
        <begin position="1"/>
        <end position="24"/>
    </location>
</feature>
<dbReference type="Gene3D" id="2.60.40.10">
    <property type="entry name" value="Immunoglobulins"/>
    <property type="match status" value="1"/>
</dbReference>
<evidence type="ECO:0000259" key="3">
    <source>
        <dbReference type="SMART" id="SM00642"/>
    </source>
</evidence>
<evidence type="ECO:0000256" key="2">
    <source>
        <dbReference type="SAM" id="SignalP"/>
    </source>
</evidence>
<dbReference type="EC" id="3.2.1.41" evidence="4"/>
<dbReference type="EMBL" id="JAGHKO010000011">
    <property type="protein sequence ID" value="MBO9204273.1"/>
    <property type="molecule type" value="Genomic_DNA"/>
</dbReference>
<dbReference type="Gene3D" id="3.20.20.80">
    <property type="entry name" value="Glycosidases"/>
    <property type="match status" value="1"/>
</dbReference>
<dbReference type="RefSeq" id="WP_209142678.1">
    <property type="nucleotide sequence ID" value="NZ_JAGHKO010000011.1"/>
</dbReference>
<gene>
    <name evidence="4" type="primary">pulA</name>
    <name evidence="4" type="ORF">J7I42_28555</name>
</gene>
<dbReference type="GO" id="GO:0051060">
    <property type="term" value="F:pullulanase activity"/>
    <property type="evidence" value="ECO:0007669"/>
    <property type="project" value="UniProtKB-EC"/>
</dbReference>
<dbReference type="SUPFAM" id="SSF81296">
    <property type="entry name" value="E set domains"/>
    <property type="match status" value="1"/>
</dbReference>
<dbReference type="InterPro" id="IPR017853">
    <property type="entry name" value="GH"/>
</dbReference>
<reference evidence="4 5" key="1">
    <citation type="submission" date="2021-03" db="EMBL/GenBank/DDBJ databases">
        <title>Assistant Professor.</title>
        <authorList>
            <person name="Huq M.A."/>
        </authorList>
    </citation>
    <scope>NUCLEOTIDE SEQUENCE [LARGE SCALE GENOMIC DNA]</scope>
    <source>
        <strain evidence="4 5">MAH-29</strain>
    </source>
</reference>
<dbReference type="Pfam" id="PF21653">
    <property type="entry name" value="pulA_all-beta"/>
    <property type="match status" value="1"/>
</dbReference>
<organism evidence="4 5">
    <name type="scientific">Niastella soli</name>
    <dbReference type="NCBI Taxonomy" id="2821487"/>
    <lineage>
        <taxon>Bacteria</taxon>
        <taxon>Pseudomonadati</taxon>
        <taxon>Bacteroidota</taxon>
        <taxon>Chitinophagia</taxon>
        <taxon>Chitinophagales</taxon>
        <taxon>Chitinophagaceae</taxon>
        <taxon>Niastella</taxon>
    </lineage>
</organism>
<sequence>MNKTIALLLLLVIFSRTFSQPVYSGTDLGVRFSPSATSFKIWSPAATDVMLRLYGAGEGGNALRSIHLQKGQSGTWAISLPGNWENQYYTFQTCISGNWSQECPDLYARAIGINGRRGMIIDLNKTNPPGWAHDKRPALKNYTDIIIYELHVRDLSISAGSGIVHKGKFLGLTERGTHNAAGLSTGLDHIKELGVTHIHLMPSFDFNSIDEATPNGNYNWGYDPVNYNVPEGTYATDAYDGRVRIQELKQAVSTLHANGLRVILDVVYNHTSDIAGSIFTQLAPGYFYRHHADGSYSNGSGCNNETASEQAMMRKFMVESVASWAREYHIDGFRFDLMGLHDIPTMKAVSDTLHKIDPAIFIYGEGWTAGASPLPEAQRAVKQQVAQLKGVAAFSDDIRDGLRGGIGNVRENGFASGRPGTAESIRFGIVGATAHVDIDYQRVCDSRTPWAKEPSQAINYVSCHDDNCLFDRLMISNPGASEKDLIKMDKLAAAVVLTSQGVPFLLAGDEMLRTKQGVANSFNAPDSINELNWDRKTRYKEVFEYYRGLIALRKQHPAFRMPSAEMIRKHLTFINSSQDSLLVSYLLTGYANGDKYKNILIILNGNKNAQKLALPPGRWVQVLNEEQYKESGIGAIKMGEVEVAGTSANVFLAP</sequence>
<dbReference type="Pfam" id="PF02922">
    <property type="entry name" value="CBM_48"/>
    <property type="match status" value="1"/>
</dbReference>
<keyword evidence="5" id="KW-1185">Reference proteome</keyword>
<dbReference type="Gene3D" id="2.60.40.1180">
    <property type="entry name" value="Golgi alpha-mannosidase II"/>
    <property type="match status" value="1"/>
</dbReference>
<evidence type="ECO:0000256" key="1">
    <source>
        <dbReference type="ARBA" id="ARBA00008061"/>
    </source>
</evidence>
<name>A0ABS3Z289_9BACT</name>
<dbReference type="PANTHER" id="PTHR43002">
    <property type="entry name" value="GLYCOGEN DEBRANCHING ENZYME"/>
    <property type="match status" value="1"/>
</dbReference>
<dbReference type="SMART" id="SM00642">
    <property type="entry name" value="Aamy"/>
    <property type="match status" value="1"/>
</dbReference>
<dbReference type="NCBIfam" id="TIGR02104">
    <property type="entry name" value="pulA_typeI"/>
    <property type="match status" value="1"/>
</dbReference>
<dbReference type="Pfam" id="PF00128">
    <property type="entry name" value="Alpha-amylase"/>
    <property type="match status" value="1"/>
</dbReference>
<feature type="chain" id="PRO_5046621425" evidence="2">
    <location>
        <begin position="25"/>
        <end position="654"/>
    </location>
</feature>
<dbReference type="InterPro" id="IPR011840">
    <property type="entry name" value="PulA_typeI"/>
</dbReference>
<keyword evidence="4" id="KW-0326">Glycosidase</keyword>
<keyword evidence="4" id="KW-0378">Hydrolase</keyword>
<evidence type="ECO:0000313" key="4">
    <source>
        <dbReference type="EMBL" id="MBO9204273.1"/>
    </source>
</evidence>